<feature type="transmembrane region" description="Helical" evidence="5">
    <location>
        <begin position="108"/>
        <end position="125"/>
    </location>
</feature>
<feature type="transmembrane region" description="Helical" evidence="5">
    <location>
        <begin position="233"/>
        <end position="249"/>
    </location>
</feature>
<feature type="domain" description="O-antigen ligase-related" evidence="6">
    <location>
        <begin position="216"/>
        <end position="356"/>
    </location>
</feature>
<dbReference type="PANTHER" id="PTHR37422">
    <property type="entry name" value="TEICHURONIC ACID BIOSYNTHESIS PROTEIN TUAE"/>
    <property type="match status" value="1"/>
</dbReference>
<feature type="transmembrane region" description="Helical" evidence="5">
    <location>
        <begin position="31"/>
        <end position="48"/>
    </location>
</feature>
<feature type="transmembrane region" description="Helical" evidence="5">
    <location>
        <begin position="137"/>
        <end position="157"/>
    </location>
</feature>
<sequence length="431" mass="47285">MTTDAIDQQSSFSFGDLAHPVSRGLKAISRFCLYALVIFPPLAMGGAIGWSEPIIEWIALLAISCVFLRRILLGRKLWVSTPMDRPFIALAIVCALSTVFSINVRNSLSALGLLAAYIAVFYVAVDAVRTRDGLRKLCYVIVGLGVFVAVLGIFKYFDANPFHWWGYENQQHAGRLYSTYFNADHLAGLMEMTLCLGVGLLFTGLSRSKRFAIALGCLFMASALILSLSRGGWIGASVGLGFMGFIFAERRYFHKGIVMATVGSAFVIGLIVVLMSTPTIERALTLEQGTEMANWSSRVTVWKATCSMIADHPFLGVGPGNFTLVFTQYQPVGLGTRFYFAHNDYLHLISEAGLFLVPIILWMIFFLFSQARYKLGNQGRLIRGTALGTMGGGIAILIHSIVDFNLHLPANAIIFSTIEALIAVPQFRACK</sequence>
<feature type="transmembrane region" description="Helical" evidence="5">
    <location>
        <begin position="381"/>
        <end position="402"/>
    </location>
</feature>
<dbReference type="AlphaFoldDB" id="A0A1M6UH10"/>
<feature type="transmembrane region" description="Helical" evidence="5">
    <location>
        <begin position="256"/>
        <end position="276"/>
    </location>
</feature>
<evidence type="ECO:0000313" key="8">
    <source>
        <dbReference type="Proteomes" id="UP000183994"/>
    </source>
</evidence>
<dbReference type="PANTHER" id="PTHR37422:SF13">
    <property type="entry name" value="LIPOPOLYSACCHARIDE BIOSYNTHESIS PROTEIN PA4999-RELATED"/>
    <property type="match status" value="1"/>
</dbReference>
<keyword evidence="3 5" id="KW-1133">Transmembrane helix</keyword>
<dbReference type="GO" id="GO:0016020">
    <property type="term" value="C:membrane"/>
    <property type="evidence" value="ECO:0007669"/>
    <property type="project" value="UniProtKB-SubCell"/>
</dbReference>
<evidence type="ECO:0000256" key="2">
    <source>
        <dbReference type="ARBA" id="ARBA00022692"/>
    </source>
</evidence>
<accession>A0A1M6UH10</accession>
<feature type="transmembrane region" description="Helical" evidence="5">
    <location>
        <begin position="211"/>
        <end position="227"/>
    </location>
</feature>
<feature type="transmembrane region" description="Helical" evidence="5">
    <location>
        <begin position="85"/>
        <end position="102"/>
    </location>
</feature>
<reference evidence="8" key="1">
    <citation type="submission" date="2016-11" db="EMBL/GenBank/DDBJ databases">
        <authorList>
            <person name="Varghese N."/>
            <person name="Submissions S."/>
        </authorList>
    </citation>
    <scope>NUCLEOTIDE SEQUENCE [LARGE SCALE GENOMIC DNA]</scope>
    <source>
        <strain evidence="8">DSM 16219</strain>
    </source>
</reference>
<dbReference type="EMBL" id="FQZU01000030">
    <property type="protein sequence ID" value="SHK68460.1"/>
    <property type="molecule type" value="Genomic_DNA"/>
</dbReference>
<dbReference type="STRING" id="1121393.SAMN02745216_03904"/>
<evidence type="ECO:0000259" key="6">
    <source>
        <dbReference type="Pfam" id="PF04932"/>
    </source>
</evidence>
<feature type="transmembrane region" description="Helical" evidence="5">
    <location>
        <begin position="54"/>
        <end position="73"/>
    </location>
</feature>
<proteinExistence type="predicted"/>
<comment type="subcellular location">
    <subcellularLocation>
        <location evidence="1">Membrane</location>
        <topology evidence="1">Multi-pass membrane protein</topology>
    </subcellularLocation>
</comment>
<keyword evidence="2 5" id="KW-0812">Transmembrane</keyword>
<gene>
    <name evidence="7" type="ORF">SAMN02745216_03904</name>
</gene>
<dbReference type="Proteomes" id="UP000183994">
    <property type="component" value="Unassembled WGS sequence"/>
</dbReference>
<dbReference type="OrthoDB" id="5469233at2"/>
<dbReference type="Pfam" id="PF04932">
    <property type="entry name" value="Wzy_C"/>
    <property type="match status" value="1"/>
</dbReference>
<dbReference type="RefSeq" id="WP_083611171.1">
    <property type="nucleotide sequence ID" value="NZ_FQZU01000030.1"/>
</dbReference>
<organism evidence="7 8">
    <name type="scientific">Desulfatibacillum alkenivorans DSM 16219</name>
    <dbReference type="NCBI Taxonomy" id="1121393"/>
    <lineage>
        <taxon>Bacteria</taxon>
        <taxon>Pseudomonadati</taxon>
        <taxon>Thermodesulfobacteriota</taxon>
        <taxon>Desulfobacteria</taxon>
        <taxon>Desulfobacterales</taxon>
        <taxon>Desulfatibacillaceae</taxon>
        <taxon>Desulfatibacillum</taxon>
    </lineage>
</organism>
<protein>
    <submittedName>
        <fullName evidence="7">O-antigen ligase</fullName>
    </submittedName>
</protein>
<evidence type="ECO:0000256" key="5">
    <source>
        <dbReference type="SAM" id="Phobius"/>
    </source>
</evidence>
<keyword evidence="7" id="KW-0436">Ligase</keyword>
<dbReference type="GO" id="GO:0016874">
    <property type="term" value="F:ligase activity"/>
    <property type="evidence" value="ECO:0007669"/>
    <property type="project" value="UniProtKB-KW"/>
</dbReference>
<evidence type="ECO:0000256" key="1">
    <source>
        <dbReference type="ARBA" id="ARBA00004141"/>
    </source>
</evidence>
<name>A0A1M6UH10_9BACT</name>
<evidence type="ECO:0000256" key="3">
    <source>
        <dbReference type="ARBA" id="ARBA00022989"/>
    </source>
</evidence>
<keyword evidence="8" id="KW-1185">Reference proteome</keyword>
<feature type="transmembrane region" description="Helical" evidence="5">
    <location>
        <begin position="186"/>
        <end position="204"/>
    </location>
</feature>
<evidence type="ECO:0000256" key="4">
    <source>
        <dbReference type="ARBA" id="ARBA00023136"/>
    </source>
</evidence>
<dbReference type="InterPro" id="IPR007016">
    <property type="entry name" value="O-antigen_ligase-rel_domated"/>
</dbReference>
<feature type="transmembrane region" description="Helical" evidence="5">
    <location>
        <begin position="345"/>
        <end position="369"/>
    </location>
</feature>
<evidence type="ECO:0000313" key="7">
    <source>
        <dbReference type="EMBL" id="SHK68460.1"/>
    </source>
</evidence>
<keyword evidence="4 5" id="KW-0472">Membrane</keyword>
<dbReference type="InterPro" id="IPR051533">
    <property type="entry name" value="WaaL-like"/>
</dbReference>